<accession>A0AAD6ZVA9</accession>
<dbReference type="EMBL" id="JARIHO010000026">
    <property type="protein sequence ID" value="KAJ7340896.1"/>
    <property type="molecule type" value="Genomic_DNA"/>
</dbReference>
<gene>
    <name evidence="2" type="ORF">DFH08DRAFT_963739</name>
</gene>
<evidence type="ECO:0000256" key="1">
    <source>
        <dbReference type="SAM" id="MobiDB-lite"/>
    </source>
</evidence>
<organism evidence="2 3">
    <name type="scientific">Mycena albidolilacea</name>
    <dbReference type="NCBI Taxonomy" id="1033008"/>
    <lineage>
        <taxon>Eukaryota</taxon>
        <taxon>Fungi</taxon>
        <taxon>Dikarya</taxon>
        <taxon>Basidiomycota</taxon>
        <taxon>Agaricomycotina</taxon>
        <taxon>Agaricomycetes</taxon>
        <taxon>Agaricomycetidae</taxon>
        <taxon>Agaricales</taxon>
        <taxon>Marasmiineae</taxon>
        <taxon>Mycenaceae</taxon>
        <taxon>Mycena</taxon>
    </lineage>
</organism>
<reference evidence="2" key="1">
    <citation type="submission" date="2023-03" db="EMBL/GenBank/DDBJ databases">
        <title>Massive genome expansion in bonnet fungi (Mycena s.s.) driven by repeated elements and novel gene families across ecological guilds.</title>
        <authorList>
            <consortium name="Lawrence Berkeley National Laboratory"/>
            <person name="Harder C.B."/>
            <person name="Miyauchi S."/>
            <person name="Viragh M."/>
            <person name="Kuo A."/>
            <person name="Thoen E."/>
            <person name="Andreopoulos B."/>
            <person name="Lu D."/>
            <person name="Skrede I."/>
            <person name="Drula E."/>
            <person name="Henrissat B."/>
            <person name="Morin E."/>
            <person name="Kohler A."/>
            <person name="Barry K."/>
            <person name="LaButti K."/>
            <person name="Morin E."/>
            <person name="Salamov A."/>
            <person name="Lipzen A."/>
            <person name="Mereny Z."/>
            <person name="Hegedus B."/>
            <person name="Baldrian P."/>
            <person name="Stursova M."/>
            <person name="Weitz H."/>
            <person name="Taylor A."/>
            <person name="Grigoriev I.V."/>
            <person name="Nagy L.G."/>
            <person name="Martin F."/>
            <person name="Kauserud H."/>
        </authorList>
    </citation>
    <scope>NUCLEOTIDE SEQUENCE</scope>
    <source>
        <strain evidence="2">CBHHK002</strain>
    </source>
</reference>
<name>A0AAD6ZVA9_9AGAR</name>
<comment type="caution">
    <text evidence="2">The sequence shown here is derived from an EMBL/GenBank/DDBJ whole genome shotgun (WGS) entry which is preliminary data.</text>
</comment>
<evidence type="ECO:0000313" key="2">
    <source>
        <dbReference type="EMBL" id="KAJ7340896.1"/>
    </source>
</evidence>
<feature type="region of interest" description="Disordered" evidence="1">
    <location>
        <begin position="182"/>
        <end position="201"/>
    </location>
</feature>
<keyword evidence="3" id="KW-1185">Reference proteome</keyword>
<feature type="compositionally biased region" description="Low complexity" evidence="1">
    <location>
        <begin position="182"/>
        <end position="199"/>
    </location>
</feature>
<sequence length="376" mass="41844">MADALAKVDRSVVPYTSHGADRHYVLPEPALLINTTSDRCHKFLRHWNLLRDGFLYVLTQHHPQLLSAQEWRDVLEGLVTERGLARSRTKRRSSKLEDFICPALEASNIASIEGLPVSLDRLPHFTVEQTHEIVWLVAETDFCFEFCALDRRASGKDRLDEVFVARHVDLHRIPAPLLAVQPAQTASTQPSSTPPTVLLVPPPPTPTPALPVRELEAQEDLFANVVVRPPASAAVFFAAVSSAPASSASPTCWTTVYGAISPSLGASRRMRCCTTSHVISAEEQGVQTHPNTLYATAYETCSKELKNSVPKPKCILSTQVICQRLIEILADTTPDMQLLETAVCRHYMQVFWEYFGCTTVLPMRLEHELEKEDGEI</sequence>
<proteinExistence type="predicted"/>
<protein>
    <submittedName>
        <fullName evidence="2">Uncharacterized protein</fullName>
    </submittedName>
</protein>
<dbReference type="Proteomes" id="UP001218218">
    <property type="component" value="Unassembled WGS sequence"/>
</dbReference>
<evidence type="ECO:0000313" key="3">
    <source>
        <dbReference type="Proteomes" id="UP001218218"/>
    </source>
</evidence>
<dbReference type="AlphaFoldDB" id="A0AAD6ZVA9"/>